<proteinExistence type="predicted"/>
<evidence type="ECO:0000256" key="1">
    <source>
        <dbReference type="SAM" id="SignalP"/>
    </source>
</evidence>
<feature type="signal peptide" evidence="1">
    <location>
        <begin position="1"/>
        <end position="22"/>
    </location>
</feature>
<keyword evidence="3" id="KW-1185">Reference proteome</keyword>
<feature type="chain" id="PRO_5047411951" description="DUF5666 domain-containing protein" evidence="1">
    <location>
        <begin position="23"/>
        <end position="108"/>
    </location>
</feature>
<name>A0ABT3TFA9_9GAMM</name>
<keyword evidence="1" id="KW-0732">Signal</keyword>
<evidence type="ECO:0000313" key="2">
    <source>
        <dbReference type="EMBL" id="MCX2980099.1"/>
    </source>
</evidence>
<evidence type="ECO:0000313" key="3">
    <source>
        <dbReference type="Proteomes" id="UP001143362"/>
    </source>
</evidence>
<dbReference type="Proteomes" id="UP001143362">
    <property type="component" value="Unassembled WGS sequence"/>
</dbReference>
<comment type="caution">
    <text evidence="2">The sequence shown here is derived from an EMBL/GenBank/DDBJ whole genome shotgun (WGS) entry which is preliminary data.</text>
</comment>
<dbReference type="RefSeq" id="WP_279244078.1">
    <property type="nucleotide sequence ID" value="NZ_SHNN01000001.1"/>
</dbReference>
<gene>
    <name evidence="2" type="ORF">EYC98_04375</name>
</gene>
<evidence type="ECO:0008006" key="4">
    <source>
        <dbReference type="Google" id="ProtNLM"/>
    </source>
</evidence>
<reference evidence="2" key="1">
    <citation type="submission" date="2019-02" db="EMBL/GenBank/DDBJ databases">
        <authorList>
            <person name="Li S.-H."/>
        </authorList>
    </citation>
    <scope>NUCLEOTIDE SEQUENCE</scope>
    <source>
        <strain evidence="2">IMCC14734</strain>
    </source>
</reference>
<dbReference type="EMBL" id="SHNN01000001">
    <property type="protein sequence ID" value="MCX2980099.1"/>
    <property type="molecule type" value="Genomic_DNA"/>
</dbReference>
<protein>
    <recommendedName>
        <fullName evidence="4">DUF5666 domain-containing protein</fullName>
    </recommendedName>
</protein>
<accession>A0ABT3TFA9</accession>
<organism evidence="2 3">
    <name type="scientific">Candidatus Litorirhabdus singularis</name>
    <dbReference type="NCBI Taxonomy" id="2518993"/>
    <lineage>
        <taxon>Bacteria</taxon>
        <taxon>Pseudomonadati</taxon>
        <taxon>Pseudomonadota</taxon>
        <taxon>Gammaproteobacteria</taxon>
        <taxon>Cellvibrionales</taxon>
        <taxon>Halieaceae</taxon>
        <taxon>Candidatus Litorirhabdus</taxon>
    </lineage>
</organism>
<sequence length="108" mass="11900">MKITITLMAGLITTLMAAGASAETNRDCVLEGTVKKQQSDSNKVYVAFHSYKAAEDGANCHIRKGEKLDFKQPAGSDITSAKPGAKVEYRYTEDREDGDRWKLRKVSS</sequence>